<feature type="region of interest" description="Disordered" evidence="9">
    <location>
        <begin position="1"/>
        <end position="45"/>
    </location>
</feature>
<evidence type="ECO:0000313" key="11">
    <source>
        <dbReference type="EMBL" id="QLH79234.1"/>
    </source>
</evidence>
<dbReference type="NCBIfam" id="NF011486">
    <property type="entry name" value="PRK14896.1-1"/>
    <property type="match status" value="1"/>
</dbReference>
<evidence type="ECO:0000256" key="4">
    <source>
        <dbReference type="ARBA" id="ARBA00022679"/>
    </source>
</evidence>
<dbReference type="InterPro" id="IPR023165">
    <property type="entry name" value="rRNA_Ade_diMease-like_C"/>
</dbReference>
<dbReference type="InterPro" id="IPR001737">
    <property type="entry name" value="KsgA/Erm"/>
</dbReference>
<name>A0A7D5TR04_9EURY</name>
<reference evidence="11 12" key="1">
    <citation type="submission" date="2020-07" db="EMBL/GenBank/DDBJ databases">
        <title>Halosimplex pelagicum sp. nov. and Halosimplex rubrum sp. nov., isolated from salted brown alga Laminaria, and emended description of the genus Halosimplex.</title>
        <authorList>
            <person name="Cui H."/>
        </authorList>
    </citation>
    <scope>NUCLEOTIDE SEQUENCE [LARGE SCALE GENOMIC DNA]</scope>
    <source>
        <strain evidence="11 12">R27</strain>
    </source>
</reference>
<dbReference type="EC" id="2.1.1.-" evidence="7"/>
<keyword evidence="2 7" id="KW-0698">rRNA processing</keyword>
<feature type="compositionally biased region" description="Basic and acidic residues" evidence="9">
    <location>
        <begin position="1"/>
        <end position="21"/>
    </location>
</feature>
<comment type="subcellular location">
    <subcellularLocation>
        <location evidence="7">Cytoplasm</location>
    </subcellularLocation>
</comment>
<dbReference type="PROSITE" id="PS01131">
    <property type="entry name" value="RRNA_A_DIMETH"/>
    <property type="match status" value="1"/>
</dbReference>
<evidence type="ECO:0000256" key="9">
    <source>
        <dbReference type="SAM" id="MobiDB-lite"/>
    </source>
</evidence>
<evidence type="ECO:0000256" key="2">
    <source>
        <dbReference type="ARBA" id="ARBA00022552"/>
    </source>
</evidence>
<dbReference type="Gene3D" id="1.10.8.100">
    <property type="entry name" value="Ribosomal RNA adenine dimethylase-like, domain 2"/>
    <property type="match status" value="1"/>
</dbReference>
<dbReference type="Gene3D" id="3.40.50.150">
    <property type="entry name" value="Vaccinia Virus protein VP39"/>
    <property type="match status" value="1"/>
</dbReference>
<dbReference type="SUPFAM" id="SSF53335">
    <property type="entry name" value="S-adenosyl-L-methionine-dependent methyltransferases"/>
    <property type="match status" value="1"/>
</dbReference>
<dbReference type="InterPro" id="IPR011530">
    <property type="entry name" value="rRNA_adenine_dimethylase"/>
</dbReference>
<keyword evidence="1 7" id="KW-0963">Cytoplasm</keyword>
<dbReference type="NCBIfam" id="TIGR00755">
    <property type="entry name" value="ksgA"/>
    <property type="match status" value="1"/>
</dbReference>
<dbReference type="Pfam" id="PF00398">
    <property type="entry name" value="RrnaAD"/>
    <property type="match status" value="1"/>
</dbReference>
<dbReference type="InterPro" id="IPR020598">
    <property type="entry name" value="rRNA_Ade_methylase_Trfase_N"/>
</dbReference>
<dbReference type="PROSITE" id="PS51689">
    <property type="entry name" value="SAM_RNA_A_N6_MT"/>
    <property type="match status" value="1"/>
</dbReference>
<dbReference type="EMBL" id="CP058910">
    <property type="protein sequence ID" value="QLH79234.1"/>
    <property type="molecule type" value="Genomic_DNA"/>
</dbReference>
<protein>
    <recommendedName>
        <fullName evidence="7">Probable ribosomal RNA small subunit methyltransferase A</fullName>
        <ecNumber evidence="7">2.1.1.-</ecNumber>
    </recommendedName>
    <alternativeName>
        <fullName evidence="7">16S rRNA dimethyladenosine transferase</fullName>
    </alternativeName>
    <alternativeName>
        <fullName evidence="7">16S rRNA dimethylase</fullName>
    </alternativeName>
    <alternativeName>
        <fullName evidence="7">S-adenosylmethionine-6-N',N'-adenosyl(rRNA) dimethyltransferase</fullName>
    </alternativeName>
</protein>
<proteinExistence type="inferred from homology"/>
<dbReference type="GO" id="GO:0000179">
    <property type="term" value="F:rRNA (adenine-N6,N6-)-dimethyltransferase activity"/>
    <property type="evidence" value="ECO:0007669"/>
    <property type="project" value="UniProtKB-UniRule"/>
</dbReference>
<comment type="similarity">
    <text evidence="7">Belongs to the class I-like SAM-binding methyltransferase superfamily. rRNA adenine N(6)-methyltransferase family. RsmA subfamily.</text>
</comment>
<feature type="binding site" evidence="7 8">
    <location>
        <position position="103"/>
    </location>
    <ligand>
        <name>S-adenosyl-L-methionine</name>
        <dbReference type="ChEBI" id="CHEBI:59789"/>
    </ligand>
</feature>
<evidence type="ECO:0000313" key="12">
    <source>
        <dbReference type="Proteomes" id="UP000509667"/>
    </source>
</evidence>
<evidence type="ECO:0000259" key="10">
    <source>
        <dbReference type="SMART" id="SM00650"/>
    </source>
</evidence>
<organism evidence="11 12">
    <name type="scientific">Halosimplex rubrum</name>
    <dbReference type="NCBI Taxonomy" id="869889"/>
    <lineage>
        <taxon>Archaea</taxon>
        <taxon>Methanobacteriati</taxon>
        <taxon>Methanobacteriota</taxon>
        <taxon>Stenosarchaea group</taxon>
        <taxon>Halobacteria</taxon>
        <taxon>Halobacteriales</taxon>
        <taxon>Haloarculaceae</taxon>
        <taxon>Halosimplex</taxon>
    </lineage>
</organism>
<dbReference type="KEGG" id="hrr:HZS55_18905"/>
<comment type="function">
    <text evidence="7">Specifically dimethylates two adjacent adenosines in the loop of a conserved hairpin near the 3'-end of 16S rRNA in the 30S particle. May play a critical role in biogenesis of 30S subunits.</text>
</comment>
<feature type="binding site" evidence="7 8">
    <location>
        <position position="55"/>
    </location>
    <ligand>
        <name>S-adenosyl-L-methionine</name>
        <dbReference type="ChEBI" id="CHEBI:59789"/>
    </ligand>
</feature>
<keyword evidence="3 7" id="KW-0489">Methyltransferase</keyword>
<dbReference type="Proteomes" id="UP000509667">
    <property type="component" value="Chromosome"/>
</dbReference>
<evidence type="ECO:0000256" key="5">
    <source>
        <dbReference type="ARBA" id="ARBA00022691"/>
    </source>
</evidence>
<keyword evidence="12" id="KW-1185">Reference proteome</keyword>
<feature type="binding site" evidence="7 8">
    <location>
        <position position="131"/>
    </location>
    <ligand>
        <name>S-adenosyl-L-methionine</name>
        <dbReference type="ChEBI" id="CHEBI:59789"/>
    </ligand>
</feature>
<dbReference type="GO" id="GO:0003723">
    <property type="term" value="F:RNA binding"/>
    <property type="evidence" value="ECO:0007669"/>
    <property type="project" value="UniProtKB-UniRule"/>
</dbReference>
<dbReference type="HAMAP" id="MF_00607">
    <property type="entry name" value="16SrRNA_methyltr_A"/>
    <property type="match status" value="1"/>
</dbReference>
<keyword evidence="4 7" id="KW-0808">Transferase</keyword>
<dbReference type="GeneID" id="56079978"/>
<keyword evidence="6 7" id="KW-0694">RNA-binding</keyword>
<evidence type="ECO:0000256" key="6">
    <source>
        <dbReference type="ARBA" id="ARBA00022884"/>
    </source>
</evidence>
<dbReference type="OrthoDB" id="9883at2157"/>
<dbReference type="InterPro" id="IPR020596">
    <property type="entry name" value="rRNA_Ade_Mease_Trfase_CS"/>
</dbReference>
<feature type="domain" description="Ribosomal RNA adenine methylase transferase N-terminal" evidence="10">
    <location>
        <begin position="60"/>
        <end position="228"/>
    </location>
</feature>
<dbReference type="InterPro" id="IPR029063">
    <property type="entry name" value="SAM-dependent_MTases_sf"/>
</dbReference>
<evidence type="ECO:0000256" key="1">
    <source>
        <dbReference type="ARBA" id="ARBA00022490"/>
    </source>
</evidence>
<dbReference type="PANTHER" id="PTHR11727">
    <property type="entry name" value="DIMETHYLADENOSINE TRANSFERASE"/>
    <property type="match status" value="1"/>
</dbReference>
<keyword evidence="5 7" id="KW-0949">S-adenosyl-L-methionine</keyword>
<feature type="binding site" evidence="7 8">
    <location>
        <position position="146"/>
    </location>
    <ligand>
        <name>S-adenosyl-L-methionine</name>
        <dbReference type="ChEBI" id="CHEBI:59789"/>
    </ligand>
</feature>
<sequence length="313" mass="33909">MNGERTRGDEGDSDGDPDRDGAATVDSPETGTRDPDALLRRAGVRGDPNRDQHFLVDDRVLDRLPEYAAEADVDLSHVLEIGAGTGALTDRLLVAGDRVTAIERDPDLAAFLREEFVAEIEAGDLTVVEGDALEVELPEFTASISNLPYGPSSELAFRLLPEERPLVLMFQREFAERMAAEPGTDDYGRLSVTAGHYADAEVVEPVPKEAFSPPPAVQSAVVRTTPRDPDYEVDDEEFFMAFLKAVFTQRRKTMRNAVRNTAHISGLGDPDAVVEAADEDLMSARAGNVTPAEFADLATLAYEVGEPGEHPSA</sequence>
<dbReference type="PANTHER" id="PTHR11727:SF7">
    <property type="entry name" value="DIMETHYLADENOSINE TRANSFERASE-RELATED"/>
    <property type="match status" value="1"/>
</dbReference>
<dbReference type="GO" id="GO:0005737">
    <property type="term" value="C:cytoplasm"/>
    <property type="evidence" value="ECO:0007669"/>
    <property type="project" value="UniProtKB-SubCell"/>
</dbReference>
<gene>
    <name evidence="7" type="primary">rsmA</name>
    <name evidence="7" type="synonym">ksgA</name>
    <name evidence="11" type="ORF">HZS55_18905</name>
</gene>
<accession>A0A7D5TR04</accession>
<evidence type="ECO:0000256" key="8">
    <source>
        <dbReference type="PROSITE-ProRule" id="PRU01026"/>
    </source>
</evidence>
<feature type="binding site" evidence="7 8">
    <location>
        <position position="53"/>
    </location>
    <ligand>
        <name>S-adenosyl-L-methionine</name>
        <dbReference type="ChEBI" id="CHEBI:59789"/>
    </ligand>
</feature>
<feature type="binding site" evidence="7 8">
    <location>
        <position position="82"/>
    </location>
    <ligand>
        <name>S-adenosyl-L-methionine</name>
        <dbReference type="ChEBI" id="CHEBI:59789"/>
    </ligand>
</feature>
<dbReference type="SMART" id="SM00650">
    <property type="entry name" value="rADc"/>
    <property type="match status" value="1"/>
</dbReference>
<dbReference type="AlphaFoldDB" id="A0A7D5TR04"/>
<evidence type="ECO:0000256" key="7">
    <source>
        <dbReference type="HAMAP-Rule" id="MF_00607"/>
    </source>
</evidence>
<evidence type="ECO:0000256" key="3">
    <source>
        <dbReference type="ARBA" id="ARBA00022603"/>
    </source>
</evidence>
<dbReference type="CDD" id="cd02440">
    <property type="entry name" value="AdoMet_MTases"/>
    <property type="match status" value="1"/>
</dbReference>
<dbReference type="RefSeq" id="WP_179909104.1">
    <property type="nucleotide sequence ID" value="NZ_CP058910.1"/>
</dbReference>